<accession>A0A1A5ZUI9</accession>
<dbReference type="EMBL" id="CP144537">
    <property type="protein sequence ID" value="WWC63893.1"/>
    <property type="molecule type" value="Genomic_DNA"/>
</dbReference>
<sequence>MLREHPNIKRLEWYGGLDARWWFEKISQEGFDHVEILVQNQAIECESETYIENILVPPFPSMRTILVPCRTPKWSRHLTAPDWAKAPPPRNSISPHVITHLRQAQSLLAVQFSCLSTLSVEEVLDCSGWSEKRVNGVLIRCYTNQATGEEFYHFRRLELLSVQPKIYDQSYQDDYEAMKQEVESRWVDHTSFKNATVPPPILNKVYKLLGQRIEWTTPGRALEMPESAWDVLRTWRVKLPDRGQEGRKMVTRKMARTMQ</sequence>
<dbReference type="EMBL" id="KI894037">
    <property type="protein sequence ID" value="OBR81474.1"/>
    <property type="molecule type" value="Genomic_DNA"/>
</dbReference>
<proteinExistence type="predicted"/>
<gene>
    <name evidence="1" type="ORF">I303_08244</name>
    <name evidence="2" type="ORF">I303_106498</name>
</gene>
<dbReference type="KEGG" id="kdj:28971943"/>
<protein>
    <submittedName>
        <fullName evidence="1">Uncharacterized protein</fullName>
    </submittedName>
</protein>
<dbReference type="GeneID" id="28971943"/>
<dbReference type="AlphaFoldDB" id="A0A1A5ZUI9"/>
<name>A0A1A5ZUI9_9TREE</name>
<dbReference type="VEuPathDB" id="FungiDB:I303_08244"/>
<keyword evidence="3" id="KW-1185">Reference proteome</keyword>
<reference evidence="1" key="1">
    <citation type="submission" date="2013-07" db="EMBL/GenBank/DDBJ databases">
        <title>The Genome Sequence of Cryptococcus dejecticola CBS10117.</title>
        <authorList>
            <consortium name="The Broad Institute Genome Sequencing Platform"/>
            <person name="Cuomo C."/>
            <person name="Litvintseva A."/>
            <person name="Chen Y."/>
            <person name="Heitman J."/>
            <person name="Sun S."/>
            <person name="Springer D."/>
            <person name="Dromer F."/>
            <person name="Young S.K."/>
            <person name="Zeng Q."/>
            <person name="Gargeya S."/>
            <person name="Fitzgerald M."/>
            <person name="Abouelleil A."/>
            <person name="Alvarado L."/>
            <person name="Berlin A.M."/>
            <person name="Chapman S.B."/>
            <person name="Dewar J."/>
            <person name="Goldberg J."/>
            <person name="Griggs A."/>
            <person name="Gujja S."/>
            <person name="Hansen M."/>
            <person name="Howarth C."/>
            <person name="Imamovic A."/>
            <person name="Larimer J."/>
            <person name="McCowan C."/>
            <person name="Murphy C."/>
            <person name="Pearson M."/>
            <person name="Priest M."/>
            <person name="Roberts A."/>
            <person name="Saif S."/>
            <person name="Shea T."/>
            <person name="Sykes S."/>
            <person name="Wortman J."/>
            <person name="Nusbaum C."/>
            <person name="Birren B."/>
        </authorList>
    </citation>
    <scope>NUCLEOTIDE SEQUENCE [LARGE SCALE GENOMIC DNA]</scope>
    <source>
        <strain evidence="1">CBS 10117</strain>
    </source>
</reference>
<evidence type="ECO:0000313" key="1">
    <source>
        <dbReference type="EMBL" id="OBR81474.1"/>
    </source>
</evidence>
<reference evidence="2" key="2">
    <citation type="submission" date="2013-07" db="EMBL/GenBank/DDBJ databases">
        <authorList>
            <consortium name="The Broad Institute Genome Sequencing Platform"/>
            <person name="Cuomo C."/>
            <person name="Litvintseva A."/>
            <person name="Chen Y."/>
            <person name="Heitman J."/>
            <person name="Sun S."/>
            <person name="Springer D."/>
            <person name="Dromer F."/>
            <person name="Young S.K."/>
            <person name="Zeng Q."/>
            <person name="Gargeya S."/>
            <person name="Fitzgerald M."/>
            <person name="Abouelleil A."/>
            <person name="Alvarado L."/>
            <person name="Berlin A.M."/>
            <person name="Chapman S.B."/>
            <person name="Dewar J."/>
            <person name="Goldberg J."/>
            <person name="Griggs A."/>
            <person name="Gujja S."/>
            <person name="Hansen M."/>
            <person name="Howarth C."/>
            <person name="Imamovic A."/>
            <person name="Larimer J."/>
            <person name="McCowan C."/>
            <person name="Murphy C."/>
            <person name="Pearson M."/>
            <person name="Priest M."/>
            <person name="Roberts A."/>
            <person name="Saif S."/>
            <person name="Shea T."/>
            <person name="Sykes S."/>
            <person name="Wortman J."/>
            <person name="Nusbaum C."/>
            <person name="Birren B."/>
        </authorList>
    </citation>
    <scope>NUCLEOTIDE SEQUENCE</scope>
    <source>
        <strain evidence="2">CBS 10117</strain>
    </source>
</reference>
<organism evidence="1">
    <name type="scientific">Kwoniella dejecticola CBS 10117</name>
    <dbReference type="NCBI Taxonomy" id="1296121"/>
    <lineage>
        <taxon>Eukaryota</taxon>
        <taxon>Fungi</taxon>
        <taxon>Dikarya</taxon>
        <taxon>Basidiomycota</taxon>
        <taxon>Agaricomycotina</taxon>
        <taxon>Tremellomycetes</taxon>
        <taxon>Tremellales</taxon>
        <taxon>Cryptococcaceae</taxon>
        <taxon>Kwoniella</taxon>
    </lineage>
</organism>
<dbReference type="OrthoDB" id="2563704at2759"/>
<evidence type="ECO:0000313" key="3">
    <source>
        <dbReference type="Proteomes" id="UP000078595"/>
    </source>
</evidence>
<dbReference type="Proteomes" id="UP000078595">
    <property type="component" value="Chromosome 8"/>
</dbReference>
<evidence type="ECO:0000313" key="2">
    <source>
        <dbReference type="EMBL" id="WWC63893.1"/>
    </source>
</evidence>
<dbReference type="RefSeq" id="XP_018259316.1">
    <property type="nucleotide sequence ID" value="XM_018411504.1"/>
</dbReference>
<reference evidence="2" key="3">
    <citation type="submission" date="2024-02" db="EMBL/GenBank/DDBJ databases">
        <title>Comparative genomics of Cryptococcus and Kwoniella reveals pathogenesis evolution and contrasting modes of karyotype evolution via chromosome fusion or intercentromeric recombination.</title>
        <authorList>
            <person name="Coelho M.A."/>
            <person name="David-Palma M."/>
            <person name="Shea T."/>
            <person name="Bowers K."/>
            <person name="McGinley-Smith S."/>
            <person name="Mohammad A.W."/>
            <person name="Gnirke A."/>
            <person name="Yurkov A.M."/>
            <person name="Nowrousian M."/>
            <person name="Sun S."/>
            <person name="Cuomo C.A."/>
            <person name="Heitman J."/>
        </authorList>
    </citation>
    <scope>NUCLEOTIDE SEQUENCE</scope>
    <source>
        <strain evidence="2">CBS 10117</strain>
    </source>
</reference>